<dbReference type="InterPro" id="IPR006086">
    <property type="entry name" value="XPG-I_dom"/>
</dbReference>
<evidence type="ECO:0000259" key="5">
    <source>
        <dbReference type="SMART" id="SM00485"/>
    </source>
</evidence>
<dbReference type="Proteomes" id="UP000324022">
    <property type="component" value="Unassembled WGS sequence"/>
</dbReference>
<dbReference type="InterPro" id="IPR006085">
    <property type="entry name" value="XPG_DNA_repair_N"/>
</dbReference>
<feature type="compositionally biased region" description="Acidic residues" evidence="3">
    <location>
        <begin position="834"/>
        <end position="843"/>
    </location>
</feature>
<dbReference type="SMART" id="SM00485">
    <property type="entry name" value="XPGN"/>
    <property type="match status" value="1"/>
</dbReference>
<dbReference type="OrthoDB" id="2959108at2759"/>
<feature type="compositionally biased region" description="Low complexity" evidence="3">
    <location>
        <begin position="618"/>
        <end position="631"/>
    </location>
</feature>
<evidence type="ECO:0000256" key="1">
    <source>
        <dbReference type="ARBA" id="ARBA00022722"/>
    </source>
</evidence>
<dbReference type="GO" id="GO:0006281">
    <property type="term" value="P:DNA repair"/>
    <property type="evidence" value="ECO:0007669"/>
    <property type="project" value="UniProtKB-ARBA"/>
</dbReference>
<feature type="domain" description="XPG N-terminal" evidence="5">
    <location>
        <begin position="1"/>
        <end position="105"/>
    </location>
</feature>
<keyword evidence="2" id="KW-0378">Hydrolase</keyword>
<evidence type="ECO:0000313" key="7">
    <source>
        <dbReference type="Proteomes" id="UP000324022"/>
    </source>
</evidence>
<dbReference type="CDD" id="cd09870">
    <property type="entry name" value="PIN_YEN1"/>
    <property type="match status" value="1"/>
</dbReference>
<reference evidence="6 7" key="1">
    <citation type="submission" date="2018-03" db="EMBL/GenBank/DDBJ databases">
        <authorList>
            <person name="Guldener U."/>
        </authorList>
    </citation>
    <scope>NUCLEOTIDE SEQUENCE [LARGE SCALE GENOMIC DNA]</scope>
    <source>
        <strain evidence="6 7">NBRC100155</strain>
    </source>
</reference>
<feature type="compositionally biased region" description="Low complexity" evidence="3">
    <location>
        <begin position="796"/>
        <end position="812"/>
    </location>
</feature>
<dbReference type="Pfam" id="PF00867">
    <property type="entry name" value="XPG_I"/>
    <property type="match status" value="1"/>
</dbReference>
<dbReference type="InterPro" id="IPR029060">
    <property type="entry name" value="PIN-like_dom_sf"/>
</dbReference>
<dbReference type="InterPro" id="IPR006084">
    <property type="entry name" value="XPG/Rad2"/>
</dbReference>
<dbReference type="Pfam" id="PF00752">
    <property type="entry name" value="XPG_N"/>
    <property type="match status" value="1"/>
</dbReference>
<protein>
    <recommendedName>
        <fullName evidence="8">XPG-I domain-containing protein</fullName>
    </recommendedName>
</protein>
<dbReference type="EMBL" id="OOIN01000006">
    <property type="protein sequence ID" value="SPO23822.1"/>
    <property type="molecule type" value="Genomic_DNA"/>
</dbReference>
<dbReference type="SUPFAM" id="SSF47807">
    <property type="entry name" value="5' to 3' exonuclease, C-terminal subdomain"/>
    <property type="match status" value="1"/>
</dbReference>
<evidence type="ECO:0000256" key="2">
    <source>
        <dbReference type="ARBA" id="ARBA00022801"/>
    </source>
</evidence>
<evidence type="ECO:0000313" key="6">
    <source>
        <dbReference type="EMBL" id="SPO23822.1"/>
    </source>
</evidence>
<name>A0A5C3DZY5_9BASI</name>
<keyword evidence="7" id="KW-1185">Reference proteome</keyword>
<dbReference type="AlphaFoldDB" id="A0A5C3DZY5"/>
<feature type="region of interest" description="Disordered" evidence="3">
    <location>
        <begin position="618"/>
        <end position="639"/>
    </location>
</feature>
<sequence length="889" mass="96051">MGIPGLWAELAPAAQTTTLPSYCLTTFTENTNELRGLRLGIDASLWLFHAQQSSGGSNPYLRLLFYRLAKLLSLPVLPVFVFDGPSRPTWKRGKQVKGRQHAIEQPFTQLIEAFGYQWHRAPGEAEAELAYLNQTGWVDAVLTDDSDALLFGARMLVRNWGKNLSGTKALSRTTSASSDVFDETPSIPSAGPRLQLSGSDRDHLITLYKADDLVTLPQLGIDRDGLILIALMSGGDYDTTGLLQCGVKIALALARGGFGTTLIDAFKRSYPDQPSASQPCGTFTTFMQTWLEQVRDELRTNERGFLPNRRPKLASSIEQSFLSTADSRKVLAYYVYPLTSKGATVTLGKSAEPDLTRLARLSQIFFHWSRNAILSKVRTVLGPGVVIRRLRQEIVEYNDGAGEGPWAALVESPASKAVRRHMLGLESEATFSSAGATSKATTTTITTIAKTAKQKPLHESPNATRITDFFAKSTLNPAPTSTHQPAFDSSAAPPLMSTIEILAIKLQRRHIALAPFLDYRVLVSMDEFAKAAELGIDPSLEAELAADDEADTDAPLLEDDEDGEDSNQRRHRGVGSTTVEPGDPLLMWIPEPLLELSTSGADPLTSFLKEAERKATAAKTKSAKKAATNSSGTNARKGARQMTLNGFVKPLAKASLSGTMKVPKSLGGVSVAAEQPGMPASVQAQPRMPRQLRVPSGMRRTESVPVATAALGTTSLSSTRGFSRTTSLPSHEADLFRPCNGEEEDELDSSIEFLGAFTASHSNTAVVRARSSTPPPNSSLSEVRERPKKSPKKMLSSSSSWTTRSSSQSRSQGKIDATSLPSARALAELPLLSDQEDEDEEDGTGQGDTGMFLGSAMSLRKRLEEGQKRKPKPRVSTITISSNSSDGSP</sequence>
<feature type="region of interest" description="Disordered" evidence="3">
    <location>
        <begin position="765"/>
        <end position="889"/>
    </location>
</feature>
<feature type="region of interest" description="Disordered" evidence="3">
    <location>
        <begin position="554"/>
        <end position="584"/>
    </location>
</feature>
<dbReference type="SUPFAM" id="SSF88723">
    <property type="entry name" value="PIN domain-like"/>
    <property type="match status" value="1"/>
</dbReference>
<evidence type="ECO:0000259" key="4">
    <source>
        <dbReference type="SMART" id="SM00484"/>
    </source>
</evidence>
<keyword evidence="1" id="KW-0540">Nuclease</keyword>
<dbReference type="GO" id="GO:0017108">
    <property type="term" value="F:5'-flap endonuclease activity"/>
    <property type="evidence" value="ECO:0007669"/>
    <property type="project" value="TreeGrafter"/>
</dbReference>
<proteinExistence type="predicted"/>
<dbReference type="PANTHER" id="PTHR11081">
    <property type="entry name" value="FLAP ENDONUCLEASE FAMILY MEMBER"/>
    <property type="match status" value="1"/>
</dbReference>
<feature type="compositionally biased region" description="Polar residues" evidence="3">
    <location>
        <begin position="876"/>
        <end position="889"/>
    </location>
</feature>
<gene>
    <name evidence="6" type="ORF">UTRI_03648_B</name>
</gene>
<accession>A0A5C3DZY5</accession>
<dbReference type="SMART" id="SM00484">
    <property type="entry name" value="XPGI"/>
    <property type="match status" value="1"/>
</dbReference>
<organism evidence="6 7">
    <name type="scientific">Ustilago trichophora</name>
    <dbReference type="NCBI Taxonomy" id="86804"/>
    <lineage>
        <taxon>Eukaryota</taxon>
        <taxon>Fungi</taxon>
        <taxon>Dikarya</taxon>
        <taxon>Basidiomycota</taxon>
        <taxon>Ustilaginomycotina</taxon>
        <taxon>Ustilaginomycetes</taxon>
        <taxon>Ustilaginales</taxon>
        <taxon>Ustilaginaceae</taxon>
        <taxon>Ustilago</taxon>
    </lineage>
</organism>
<evidence type="ECO:0000256" key="3">
    <source>
        <dbReference type="SAM" id="MobiDB-lite"/>
    </source>
</evidence>
<feature type="domain" description="XPG-I" evidence="4">
    <location>
        <begin position="112"/>
        <end position="183"/>
    </location>
</feature>
<dbReference type="PANTHER" id="PTHR11081:SF75">
    <property type="entry name" value="ENDONUCLEASE, PUTATIVE (AFU_ORTHOLOGUE AFUA_3G13260)-RELATED"/>
    <property type="match status" value="1"/>
</dbReference>
<feature type="compositionally biased region" description="Acidic residues" evidence="3">
    <location>
        <begin position="554"/>
        <end position="565"/>
    </location>
</feature>
<evidence type="ECO:0008006" key="8">
    <source>
        <dbReference type="Google" id="ProtNLM"/>
    </source>
</evidence>
<dbReference type="PRINTS" id="PR00853">
    <property type="entry name" value="XPGRADSUPER"/>
</dbReference>
<dbReference type="InterPro" id="IPR036279">
    <property type="entry name" value="5-3_exonuclease_C_sf"/>
</dbReference>
<dbReference type="Gene3D" id="3.40.50.1010">
    <property type="entry name" value="5'-nuclease"/>
    <property type="match status" value="2"/>
</dbReference>